<gene>
    <name evidence="1" type="ORF">ACOLOM_LOCUS9492</name>
</gene>
<reference evidence="1" key="1">
    <citation type="submission" date="2021-06" db="EMBL/GenBank/DDBJ databases">
        <authorList>
            <person name="Kallberg Y."/>
            <person name="Tangrot J."/>
            <person name="Rosling A."/>
        </authorList>
    </citation>
    <scope>NUCLEOTIDE SEQUENCE</scope>
    <source>
        <strain evidence="1">CL356</strain>
    </source>
</reference>
<feature type="non-terminal residue" evidence="1">
    <location>
        <position position="773"/>
    </location>
</feature>
<dbReference type="Proteomes" id="UP000789525">
    <property type="component" value="Unassembled WGS sequence"/>
</dbReference>
<organism evidence="1 2">
    <name type="scientific">Acaulospora colombiana</name>
    <dbReference type="NCBI Taxonomy" id="27376"/>
    <lineage>
        <taxon>Eukaryota</taxon>
        <taxon>Fungi</taxon>
        <taxon>Fungi incertae sedis</taxon>
        <taxon>Mucoromycota</taxon>
        <taxon>Glomeromycotina</taxon>
        <taxon>Glomeromycetes</taxon>
        <taxon>Diversisporales</taxon>
        <taxon>Acaulosporaceae</taxon>
        <taxon>Acaulospora</taxon>
    </lineage>
</organism>
<sequence length="773" mass="84674">STMSDTSLEHLFNAAKLSVSTPENPPDADGRPPAALVTFLTFLQVALEASYISPAPDPLPAGSEHSSTQLLGPPPPGRPGAKPRPGSSLKPRPPPLQPPQTPNPTPQSAESDKQYAIAEGIQLNAFIWGESMNKETRKDEFALVWDESTREWVAVYRMDTTIDKPLVITPARRPIFDLIQGESDSLAPAHQTSRAPTPFESDSWGLEEINLLDGLSSGTTFPRAEGTSPLPSSPTTARTSRPILRKAFRKTLSTCNGFHVRMRTIYVPYVLIPGVGDDEEERREAGSEERSVVLCVEIENTGESLKDFEVSAVKVAVSGEGASSRLISWGESQAKMDPESVFPLRLRPIEQYNLLYSVTFLHPTNVEDQVISRKMGQAPQMLPPSSDLQRSVSIVISGRPCEVLDGEVKYVIDTFNSKWNCVLNLSPHQQPDMGDYQLNEPLSVGDALPTPASPFPVSTPRIQTEFERNHPISTSRSPTIGGSKRHTVTGLSGRRNTIPSPIKVRFSLPVGITATSTPSTSGMKPGIPAPPLSSVPSTPSTANPYLNIPATPAYPAWSPDAQSVPPTPYQSAPFIGQIGNAVGKLVEPHRDRRMGLNGALLPSTPGPAAFIPTISERITNLEPYSEPVVVSVALLSPIQATGSLEVQKRTQKRDWIYPLDIFALEIFVFNQSPVTRRFEVSLPDRKRHRKQLLEDKRRSAMQEQAPSNFCLLSVFIALMAFRPLRPETCQSVRMQFIALRPGLHSVDTLTITDTEAEFSLNLRYSLASTRPYL</sequence>
<evidence type="ECO:0000313" key="2">
    <source>
        <dbReference type="Proteomes" id="UP000789525"/>
    </source>
</evidence>
<dbReference type="EMBL" id="CAJVPT010027683">
    <property type="protein sequence ID" value="CAG8684573.1"/>
    <property type="molecule type" value="Genomic_DNA"/>
</dbReference>
<evidence type="ECO:0000313" key="1">
    <source>
        <dbReference type="EMBL" id="CAG8684573.1"/>
    </source>
</evidence>
<proteinExistence type="predicted"/>
<accession>A0ACA9NYY5</accession>
<feature type="non-terminal residue" evidence="1">
    <location>
        <position position="1"/>
    </location>
</feature>
<comment type="caution">
    <text evidence="1">The sequence shown here is derived from an EMBL/GenBank/DDBJ whole genome shotgun (WGS) entry which is preliminary data.</text>
</comment>
<name>A0ACA9NYY5_9GLOM</name>
<protein>
    <submittedName>
        <fullName evidence="1">13360_t:CDS:1</fullName>
    </submittedName>
</protein>
<keyword evidence="2" id="KW-1185">Reference proteome</keyword>